<sequence length="212" mass="22910">MKTSDSITKIAPAILKAQKAITFAAKDATNPHYKSKYADLPSVIDAIKPALNLVGIAFLQTAGTSDPGILAMTTRLLHESGEWIEDTATCPLPKNDPQGYGSACTYLRRYSLAAIVGLYQDDDDGQAASKPKAVIAPATGVWDSMAADEQTFLNDLAGEVRAYIVVRDVQKAVEHLESANLGAEEKIAIWTRFDSSERSAMKKYSNSLKEAK</sequence>
<dbReference type="Pfam" id="PF04404">
    <property type="entry name" value="ERF"/>
    <property type="match status" value="1"/>
</dbReference>
<dbReference type="EMBL" id="LR796702">
    <property type="protein sequence ID" value="CAB4161012.1"/>
    <property type="molecule type" value="Genomic_DNA"/>
</dbReference>
<evidence type="ECO:0000313" key="1">
    <source>
        <dbReference type="EMBL" id="CAB4161012.1"/>
    </source>
</evidence>
<accession>A0A6J5NQF3</accession>
<reference evidence="1" key="1">
    <citation type="submission" date="2020-04" db="EMBL/GenBank/DDBJ databases">
        <authorList>
            <person name="Chiriac C."/>
            <person name="Salcher M."/>
            <person name="Ghai R."/>
            <person name="Kavagutti S V."/>
        </authorList>
    </citation>
    <scope>NUCLEOTIDE SEQUENCE</scope>
</reference>
<protein>
    <submittedName>
        <fullName evidence="1">Essential recombination function protein</fullName>
    </submittedName>
</protein>
<proteinExistence type="predicted"/>
<name>A0A6J5NQF3_9CAUD</name>
<dbReference type="InterPro" id="IPR007499">
    <property type="entry name" value="ERF_bacteria_virus"/>
</dbReference>
<gene>
    <name evidence="1" type="ORF">UFOVP773_27</name>
</gene>
<organism evidence="1">
    <name type="scientific">uncultured Caudovirales phage</name>
    <dbReference type="NCBI Taxonomy" id="2100421"/>
    <lineage>
        <taxon>Viruses</taxon>
        <taxon>Duplodnaviria</taxon>
        <taxon>Heunggongvirae</taxon>
        <taxon>Uroviricota</taxon>
        <taxon>Caudoviricetes</taxon>
        <taxon>Peduoviridae</taxon>
        <taxon>Maltschvirus</taxon>
        <taxon>Maltschvirus maltsch</taxon>
    </lineage>
</organism>